<keyword evidence="1" id="KW-0732">Signal</keyword>
<evidence type="ECO:0000313" key="2">
    <source>
        <dbReference type="EMBL" id="GIY71578.1"/>
    </source>
</evidence>
<dbReference type="AlphaFoldDB" id="A0AAV4VNG4"/>
<sequence length="94" mass="10943">MRLLLSIFVILPFRIWSTLVGSIHSPEISSWFYCIRFPRSLGPLNFSRFHFAARGIVLYFVRCFQTGNGRKEVCHEQGALPWRSSKDSLVYFSP</sequence>
<feature type="signal peptide" evidence="1">
    <location>
        <begin position="1"/>
        <end position="17"/>
    </location>
</feature>
<name>A0AAV4VNG4_CAEEX</name>
<evidence type="ECO:0008006" key="4">
    <source>
        <dbReference type="Google" id="ProtNLM"/>
    </source>
</evidence>
<protein>
    <recommendedName>
        <fullName evidence="4">Secreted protein</fullName>
    </recommendedName>
</protein>
<reference evidence="2 3" key="1">
    <citation type="submission" date="2021-06" db="EMBL/GenBank/DDBJ databases">
        <title>Caerostris extrusa draft genome.</title>
        <authorList>
            <person name="Kono N."/>
            <person name="Arakawa K."/>
        </authorList>
    </citation>
    <scope>NUCLEOTIDE SEQUENCE [LARGE SCALE GENOMIC DNA]</scope>
</reference>
<organism evidence="2 3">
    <name type="scientific">Caerostris extrusa</name>
    <name type="common">Bark spider</name>
    <name type="synonym">Caerostris bankana</name>
    <dbReference type="NCBI Taxonomy" id="172846"/>
    <lineage>
        <taxon>Eukaryota</taxon>
        <taxon>Metazoa</taxon>
        <taxon>Ecdysozoa</taxon>
        <taxon>Arthropoda</taxon>
        <taxon>Chelicerata</taxon>
        <taxon>Arachnida</taxon>
        <taxon>Araneae</taxon>
        <taxon>Araneomorphae</taxon>
        <taxon>Entelegynae</taxon>
        <taxon>Araneoidea</taxon>
        <taxon>Araneidae</taxon>
        <taxon>Caerostris</taxon>
    </lineage>
</organism>
<gene>
    <name evidence="2" type="ORF">CEXT_607531</name>
</gene>
<keyword evidence="3" id="KW-1185">Reference proteome</keyword>
<dbReference type="EMBL" id="BPLR01014829">
    <property type="protein sequence ID" value="GIY71578.1"/>
    <property type="molecule type" value="Genomic_DNA"/>
</dbReference>
<proteinExistence type="predicted"/>
<accession>A0AAV4VNG4</accession>
<dbReference type="Proteomes" id="UP001054945">
    <property type="component" value="Unassembled WGS sequence"/>
</dbReference>
<comment type="caution">
    <text evidence="2">The sequence shown here is derived from an EMBL/GenBank/DDBJ whole genome shotgun (WGS) entry which is preliminary data.</text>
</comment>
<evidence type="ECO:0000256" key="1">
    <source>
        <dbReference type="SAM" id="SignalP"/>
    </source>
</evidence>
<evidence type="ECO:0000313" key="3">
    <source>
        <dbReference type="Proteomes" id="UP001054945"/>
    </source>
</evidence>
<feature type="chain" id="PRO_5043405576" description="Secreted protein" evidence="1">
    <location>
        <begin position="18"/>
        <end position="94"/>
    </location>
</feature>